<feature type="domain" description="4Fe-4S ferredoxin-type" evidence="1">
    <location>
        <begin position="741"/>
        <end position="771"/>
    </location>
</feature>
<accession>A0A1M6C8L7</accession>
<dbReference type="InterPro" id="IPR006311">
    <property type="entry name" value="TAT_signal"/>
</dbReference>
<dbReference type="SUPFAM" id="SSF54862">
    <property type="entry name" value="4Fe-4S ferredoxins"/>
    <property type="match status" value="1"/>
</dbReference>
<sequence>MQESPKYWKGIEELESSPEFVKTALSEFGEFLPMKEAYGTSDATVAPRRDFLKLMGFGIAAATLASCEAPVRKAIPYLNKPEEVDPGIANFYASTYFNGTDYNSVLVKTREGRPIKLEGNPESPITRGGLSARAQASVLNLYDGGRLQHFAIKGQKAATDKVDQEIRTKLAGVTGRIAIVSNTIISPTTKKVIAEFAARYPNTQHVQYDANSSSALLRANGGVLPSYDFSKANVIVSLDADFLGTWLSPVEFAKQYVTNRKVSSTKKTMSRHFQFETALTLTGSNADVRVAAKPSEMGTIALELYNEIAGTGSTQNAKLKKAAAELKAARAAGLVVSGSNNVAVQTLVAAINQALGSAAVDLASPSMLRQGDDARMVQLVNDMNSGAVGAVIFYNANPAYDHPLADKVKTGIAKVPLSISLNDRLDETGSLCYYACPDHNYLESWNDYEPKRGYLSLAQPVISPLFATRQAQDSLLTWAGNPQSYYNYLKASWRGVLTGDFQKAWDAAVHDGVAMGTLSAAAPAPSAPAMSVQQAVSALSAAPKGSGVELALYEKVGIGTGSCEANNPWLQELPDPVSKATWGNYLAVPREMAVTNKWEQGDVVKITANGKSIELPVLIQPGQAKGTVSIAIGYGRESAGKVGDKVGANVYPMAMITANGIQYANTVTLEKTGSQSPIAQTQTHHTIMDRMVQVVQESTLAQYVKNPKEVTEYEKIATPDGLEAPNKVSLWDDYEYKNHHWGMAIDLNSCIGCGSCVIGCQVENNIAVVGKQEVINRREMHWMRIDRYYSSDHHKDEFETKGKLDTYAAMEDPSDNPSVIFQPMMCQHCNHAPCETVCPVLATTHSSEGLNQMTYNRCVGTRYCANNCPYKVRRFNWFSYTSNEKFENVNGHMFTDLGRMVLNPDVTVRARGVMEKCSFCVQRIQLGKLEAKKQKRRPKDGEVVTACAQSCPTEAIVFGDMRDPETRISKLLRREDGERAFHVLDTINVQPNVTYLTKIRNTEKSAFSVEENA</sequence>
<dbReference type="AlphaFoldDB" id="A0A1M6C8L7"/>
<dbReference type="STRING" id="1121955.SAMN02745146_1064"/>
<dbReference type="InterPro" id="IPR017896">
    <property type="entry name" value="4Fe4S_Fe-S-bd"/>
</dbReference>
<reference evidence="2 3" key="1">
    <citation type="submission" date="2016-11" db="EMBL/GenBank/DDBJ databases">
        <authorList>
            <person name="Jaros S."/>
            <person name="Januszkiewicz K."/>
            <person name="Wedrychowicz H."/>
        </authorList>
    </citation>
    <scope>NUCLEOTIDE SEQUENCE [LARGE SCALE GENOMIC DNA]</scope>
    <source>
        <strain evidence="2 3">DSM 21074</strain>
    </source>
</reference>
<dbReference type="PROSITE" id="PS51379">
    <property type="entry name" value="4FE4S_FER_2"/>
    <property type="match status" value="3"/>
</dbReference>
<keyword evidence="3" id="KW-1185">Reference proteome</keyword>
<dbReference type="Gene3D" id="2.40.40.20">
    <property type="match status" value="1"/>
</dbReference>
<dbReference type="PANTHER" id="PTHR42783:SF3">
    <property type="entry name" value="GLUTAMATE SYNTHASE [NADPH] SMALL CHAIN-RELATED"/>
    <property type="match status" value="1"/>
</dbReference>
<dbReference type="OrthoDB" id="9779457at2"/>
<dbReference type="EMBL" id="FQYN01000002">
    <property type="protein sequence ID" value="SHI57104.1"/>
    <property type="molecule type" value="Genomic_DNA"/>
</dbReference>
<feature type="domain" description="4Fe-4S ferredoxin-type" evidence="1">
    <location>
        <begin position="817"/>
        <end position="848"/>
    </location>
</feature>
<dbReference type="Gene3D" id="2.20.25.90">
    <property type="entry name" value="ADC-like domains"/>
    <property type="match status" value="1"/>
</dbReference>
<dbReference type="RefSeq" id="WP_073106217.1">
    <property type="nucleotide sequence ID" value="NZ_FQYN01000002.1"/>
</dbReference>
<dbReference type="CDD" id="cd02784">
    <property type="entry name" value="MopB_CT_PHLH"/>
    <property type="match status" value="1"/>
</dbReference>
<organism evidence="2 3">
    <name type="scientific">Hymenobacter daecheongensis DSM 21074</name>
    <dbReference type="NCBI Taxonomy" id="1121955"/>
    <lineage>
        <taxon>Bacteria</taxon>
        <taxon>Pseudomonadati</taxon>
        <taxon>Bacteroidota</taxon>
        <taxon>Cytophagia</taxon>
        <taxon>Cytophagales</taxon>
        <taxon>Hymenobacteraceae</taxon>
        <taxon>Hymenobacter</taxon>
    </lineage>
</organism>
<protein>
    <submittedName>
        <fullName evidence="2">Quinol:cytochrome c oxidoreductase iron-sulfur protein</fullName>
    </submittedName>
</protein>
<gene>
    <name evidence="2" type="ORF">SAMN02745146_1064</name>
</gene>
<feature type="domain" description="4Fe-4S ferredoxin-type" evidence="1">
    <location>
        <begin position="849"/>
        <end position="878"/>
    </location>
</feature>
<dbReference type="CDD" id="cd10551">
    <property type="entry name" value="PsrB"/>
    <property type="match status" value="1"/>
</dbReference>
<dbReference type="PANTHER" id="PTHR42783">
    <property type="entry name" value="GLUTAMATE SYNTHASE [NADPH] SMALL CHAIN"/>
    <property type="match status" value="1"/>
</dbReference>
<evidence type="ECO:0000313" key="3">
    <source>
        <dbReference type="Proteomes" id="UP000184418"/>
    </source>
</evidence>
<evidence type="ECO:0000259" key="1">
    <source>
        <dbReference type="PROSITE" id="PS51379"/>
    </source>
</evidence>
<dbReference type="Pfam" id="PF13247">
    <property type="entry name" value="Fer4_11"/>
    <property type="match status" value="1"/>
</dbReference>
<dbReference type="PROSITE" id="PS51318">
    <property type="entry name" value="TAT"/>
    <property type="match status" value="1"/>
</dbReference>
<proteinExistence type="predicted"/>
<dbReference type="Gene3D" id="3.30.70.20">
    <property type="match status" value="2"/>
</dbReference>
<dbReference type="SUPFAM" id="SSF53706">
    <property type="entry name" value="Formate dehydrogenase/DMSO reductase, domains 1-3"/>
    <property type="match status" value="1"/>
</dbReference>
<dbReference type="InterPro" id="IPR009010">
    <property type="entry name" value="Asp_de-COase-like_dom_sf"/>
</dbReference>
<dbReference type="Proteomes" id="UP000184418">
    <property type="component" value="Unassembled WGS sequence"/>
</dbReference>
<dbReference type="SUPFAM" id="SSF50692">
    <property type="entry name" value="ADC-like"/>
    <property type="match status" value="1"/>
</dbReference>
<dbReference type="InterPro" id="IPR030948">
    <property type="entry name" value="TAT_var_transloc_signal_dom"/>
</dbReference>
<evidence type="ECO:0000313" key="2">
    <source>
        <dbReference type="EMBL" id="SHI57104.1"/>
    </source>
</evidence>
<dbReference type="NCBIfam" id="TIGR04519">
    <property type="entry name" value="MoCo_extend_TAT"/>
    <property type="match status" value="1"/>
</dbReference>
<name>A0A1M6C8L7_9BACT</name>